<dbReference type="GO" id="GO:0000155">
    <property type="term" value="F:phosphorelay sensor kinase activity"/>
    <property type="evidence" value="ECO:0007669"/>
    <property type="project" value="InterPro"/>
</dbReference>
<dbReference type="PROSITE" id="PS50109">
    <property type="entry name" value="HIS_KIN"/>
    <property type="match status" value="1"/>
</dbReference>
<feature type="transmembrane region" description="Helical" evidence="9">
    <location>
        <begin position="25"/>
        <end position="47"/>
    </location>
</feature>
<dbReference type="InterPro" id="IPR003661">
    <property type="entry name" value="HisK_dim/P_dom"/>
</dbReference>
<dbReference type="EC" id="2.7.13.3" evidence="2"/>
<name>A0A8B6X7U8_9BURK</name>
<dbReference type="InterPro" id="IPR013767">
    <property type="entry name" value="PAS_fold"/>
</dbReference>
<dbReference type="InterPro" id="IPR000700">
    <property type="entry name" value="PAS-assoc_C"/>
</dbReference>
<dbReference type="AlphaFoldDB" id="A0A8B6X7U8"/>
<feature type="domain" description="PAC" evidence="12">
    <location>
        <begin position="367"/>
        <end position="419"/>
    </location>
</feature>
<dbReference type="SMART" id="SM00387">
    <property type="entry name" value="HATPase_c"/>
    <property type="match status" value="1"/>
</dbReference>
<dbReference type="Pfam" id="PF02518">
    <property type="entry name" value="HATPase_c"/>
    <property type="match status" value="1"/>
</dbReference>
<evidence type="ECO:0000259" key="11">
    <source>
        <dbReference type="PROSITE" id="PS50112"/>
    </source>
</evidence>
<keyword evidence="7" id="KW-0067">ATP-binding</keyword>
<proteinExistence type="predicted"/>
<evidence type="ECO:0000256" key="9">
    <source>
        <dbReference type="SAM" id="Phobius"/>
    </source>
</evidence>
<evidence type="ECO:0000259" key="12">
    <source>
        <dbReference type="PROSITE" id="PS50113"/>
    </source>
</evidence>
<dbReference type="SUPFAM" id="SSF55874">
    <property type="entry name" value="ATPase domain of HSP90 chaperone/DNA topoisomerase II/histidine kinase"/>
    <property type="match status" value="1"/>
</dbReference>
<dbReference type="PANTHER" id="PTHR43065:SF10">
    <property type="entry name" value="PEROXIDE STRESS-ACTIVATED HISTIDINE KINASE MAK3"/>
    <property type="match status" value="1"/>
</dbReference>
<dbReference type="SUPFAM" id="SSF47384">
    <property type="entry name" value="Homodimeric domain of signal transducing histidine kinase"/>
    <property type="match status" value="1"/>
</dbReference>
<reference evidence="14" key="2">
    <citation type="journal article" date="1999" name="Curr. Biol.">
        <title>Signal transduction: Gyrating protein kinases.</title>
        <authorList>
            <person name="Stock J."/>
        </authorList>
    </citation>
    <scope>NUCLEOTIDE SEQUENCE</scope>
</reference>
<dbReference type="InterPro" id="IPR005467">
    <property type="entry name" value="His_kinase_dom"/>
</dbReference>
<dbReference type="InterPro" id="IPR036890">
    <property type="entry name" value="HATPase_C_sf"/>
</dbReference>
<keyword evidence="5" id="KW-0547">Nucleotide-binding</keyword>
<dbReference type="NCBIfam" id="TIGR00229">
    <property type="entry name" value="sensory_box"/>
    <property type="match status" value="1"/>
</dbReference>
<feature type="transmembrane region" description="Helical" evidence="9">
    <location>
        <begin position="256"/>
        <end position="276"/>
    </location>
</feature>
<reference evidence="14" key="3">
    <citation type="journal article" date="2000" name="Annu. Rev. Biochem.">
        <title>Two-component signal transduction.</title>
        <authorList>
            <person name="Stock A.M."/>
            <person name="Robinson V.L."/>
            <person name="Goudreau P.N."/>
        </authorList>
    </citation>
    <scope>NUCLEOTIDE SEQUENCE</scope>
</reference>
<dbReference type="RefSeq" id="WP_034411086.1">
    <property type="nucleotide sequence ID" value="NZ_AXWS01000008.1"/>
</dbReference>
<dbReference type="InterPro" id="IPR004358">
    <property type="entry name" value="Sig_transdc_His_kin-like_C"/>
</dbReference>
<dbReference type="OrthoDB" id="1931120at2"/>
<dbReference type="SMART" id="SM00091">
    <property type="entry name" value="PAS"/>
    <property type="match status" value="1"/>
</dbReference>
<keyword evidence="4" id="KW-0808">Transferase</keyword>
<evidence type="ECO:0000256" key="8">
    <source>
        <dbReference type="ARBA" id="ARBA00023012"/>
    </source>
</evidence>
<reference evidence="14" key="6">
    <citation type="journal article" date="2007" name="Annu. Rev. Genet.">
        <title>Specificity in two-component signal transduction pathways.</title>
        <authorList>
            <person name="Laub M.T."/>
            <person name="Goulian M."/>
        </authorList>
    </citation>
    <scope>NUCLEOTIDE SEQUENCE</scope>
</reference>
<sequence length="653" mass="72742">MSTPVTPSAAPPMNWRRQGWRLRHWLPPLLAGLLLLATAAGILWINWRSEVSHRLEAQVADTLWVKQSIEFQLRHHEEALRELATGWHQGRIGPKEFATKARSMLSTNHELVRIALYDADGHAVAVEQTRGLDTAAIETELAMYARRRGGELYGGPNEIGGQELLTLAVPAIGGREGTLVLEASLEGLLQESVPWWFARNNEVGFANGFGELIAVRRAPAPARGHYRHQTPLEAVGVSLLLVTDSTEDTPRVLPSLMSVTVVVLTLTLLASLVLLWRDKARRAEAERRLQEQLSFRQAMDNSLMTGLRARDLSGRITYVNPAFCRMVGYSPEELLGRSWPMPYHDPERDRVSRARFAQVLDGTLPASEFESVFVHRNGRRVQVLIHEAPLIDARGRRTGWMSSVLDITERKHVEEVNRQQQEALQATARLVTMGEVASTLSHELNQPLSAITAYATGCLNLVAHDEDDGEFSLRATLEKIQRQAARAGQIIRSVHDFVRRREPEKTRCQIREVIDTTLPLVQMQARKLGVAVETRVATELPAIDADPVMLEQVLLNLARNAMEAMASQPPLRRKLEIAAVPHDAGVEVAVIDHGTGIAPADAERLFTPFFSTKAEGMGMGLNICRTAIEFHRGRIWHEPTEGGGTTFRFTLQS</sequence>
<dbReference type="Gene3D" id="1.10.287.130">
    <property type="match status" value="1"/>
</dbReference>
<reference evidence="14" key="1">
    <citation type="journal article" date="1994" name="Trends Genet.">
        <title>Protein histidine kinases and signal transduction in prokaryotes and eukaryotes.</title>
        <authorList>
            <person name="Alex L.A."/>
            <person name="Simon M.I."/>
        </authorList>
    </citation>
    <scope>NUCLEOTIDE SEQUENCE</scope>
</reference>
<keyword evidence="8" id="KW-0902">Two-component regulatory system</keyword>
<dbReference type="Gene3D" id="3.30.450.20">
    <property type="entry name" value="PAS domain"/>
    <property type="match status" value="1"/>
</dbReference>
<keyword evidence="9" id="KW-1133">Transmembrane helix</keyword>
<keyword evidence="6 14" id="KW-0418">Kinase</keyword>
<reference evidence="14" key="4">
    <citation type="journal article" date="2001" name="J. Bacteriol.">
        <title>Keeping signals straight in phosphorelay signal transduction.</title>
        <authorList>
            <person name="Hoch J.A."/>
            <person name="Varughese K.I."/>
        </authorList>
    </citation>
    <scope>NUCLEOTIDE SEQUENCE</scope>
</reference>
<keyword evidence="3" id="KW-0597">Phosphoprotein</keyword>
<evidence type="ECO:0000256" key="6">
    <source>
        <dbReference type="ARBA" id="ARBA00022777"/>
    </source>
</evidence>
<evidence type="ECO:0000256" key="1">
    <source>
        <dbReference type="ARBA" id="ARBA00000085"/>
    </source>
</evidence>
<feature type="domain" description="Histidine kinase" evidence="10">
    <location>
        <begin position="439"/>
        <end position="653"/>
    </location>
</feature>
<keyword evidence="13" id="KW-1185">Reference proteome</keyword>
<dbReference type="Gene3D" id="3.30.565.10">
    <property type="entry name" value="Histidine kinase-like ATPase, C-terminal domain"/>
    <property type="match status" value="1"/>
</dbReference>
<evidence type="ECO:0000256" key="4">
    <source>
        <dbReference type="ARBA" id="ARBA00022679"/>
    </source>
</evidence>
<dbReference type="InterPro" id="IPR000014">
    <property type="entry name" value="PAS"/>
</dbReference>
<reference evidence="14" key="5">
    <citation type="journal article" date="2001" name="Trends Biochem. Sci.">
        <title>Histidine kinases and response regulator proteins in two-component signaling systems.</title>
        <authorList>
            <person name="West A.H."/>
            <person name="Stock A.M."/>
        </authorList>
    </citation>
    <scope>NUCLEOTIDE SEQUENCE</scope>
</reference>
<accession>A0A8B6X7U8</accession>
<evidence type="ECO:0000256" key="3">
    <source>
        <dbReference type="ARBA" id="ARBA00022553"/>
    </source>
</evidence>
<dbReference type="InterPro" id="IPR035965">
    <property type="entry name" value="PAS-like_dom_sf"/>
</dbReference>
<dbReference type="CDD" id="cd00082">
    <property type="entry name" value="HisKA"/>
    <property type="match status" value="1"/>
</dbReference>
<dbReference type="PANTHER" id="PTHR43065">
    <property type="entry name" value="SENSOR HISTIDINE KINASE"/>
    <property type="match status" value="1"/>
</dbReference>
<dbReference type="InterPro" id="IPR036097">
    <property type="entry name" value="HisK_dim/P_sf"/>
</dbReference>
<dbReference type="SUPFAM" id="SSF55785">
    <property type="entry name" value="PYP-like sensor domain (PAS domain)"/>
    <property type="match status" value="1"/>
</dbReference>
<feature type="domain" description="PAS" evidence="11">
    <location>
        <begin position="291"/>
        <end position="363"/>
    </location>
</feature>
<evidence type="ECO:0000256" key="5">
    <source>
        <dbReference type="ARBA" id="ARBA00022741"/>
    </source>
</evidence>
<dbReference type="SMART" id="SM00086">
    <property type="entry name" value="PAC"/>
    <property type="match status" value="1"/>
</dbReference>
<dbReference type="Proteomes" id="UP000675920">
    <property type="component" value="Unplaced"/>
</dbReference>
<dbReference type="CDD" id="cd00130">
    <property type="entry name" value="PAS"/>
    <property type="match status" value="1"/>
</dbReference>
<dbReference type="GO" id="GO:0006355">
    <property type="term" value="P:regulation of DNA-templated transcription"/>
    <property type="evidence" value="ECO:0007669"/>
    <property type="project" value="InterPro"/>
</dbReference>
<keyword evidence="9" id="KW-0472">Membrane</keyword>
<comment type="catalytic activity">
    <reaction evidence="1">
        <text>ATP + protein L-histidine = ADP + protein N-phospho-L-histidine.</text>
        <dbReference type="EC" id="2.7.13.3"/>
    </reaction>
</comment>
<reference evidence="14" key="7">
    <citation type="submission" date="2025-08" db="UniProtKB">
        <authorList>
            <consortium name="RefSeq"/>
        </authorList>
    </citation>
    <scope>IDENTIFICATION</scope>
</reference>
<dbReference type="GO" id="GO:0005524">
    <property type="term" value="F:ATP binding"/>
    <property type="evidence" value="ECO:0007669"/>
    <property type="project" value="UniProtKB-KW"/>
</dbReference>
<dbReference type="Pfam" id="PF00512">
    <property type="entry name" value="HisKA"/>
    <property type="match status" value="1"/>
</dbReference>
<evidence type="ECO:0000313" key="13">
    <source>
        <dbReference type="Proteomes" id="UP000675920"/>
    </source>
</evidence>
<dbReference type="Pfam" id="PF00989">
    <property type="entry name" value="PAS"/>
    <property type="match status" value="1"/>
</dbReference>
<dbReference type="PRINTS" id="PR00344">
    <property type="entry name" value="BCTRLSENSOR"/>
</dbReference>
<dbReference type="PROSITE" id="PS50113">
    <property type="entry name" value="PAC"/>
    <property type="match status" value="1"/>
</dbReference>
<organism evidence="13 14">
    <name type="scientific">Derxia gummosa DSM 723</name>
    <dbReference type="NCBI Taxonomy" id="1121388"/>
    <lineage>
        <taxon>Bacteria</taxon>
        <taxon>Pseudomonadati</taxon>
        <taxon>Pseudomonadota</taxon>
        <taxon>Betaproteobacteria</taxon>
        <taxon>Burkholderiales</taxon>
        <taxon>Alcaligenaceae</taxon>
        <taxon>Derxia</taxon>
    </lineage>
</organism>
<evidence type="ECO:0000313" key="14">
    <source>
        <dbReference type="RefSeq" id="WP_034411086.1"/>
    </source>
</evidence>
<dbReference type="SMART" id="SM00388">
    <property type="entry name" value="HisKA"/>
    <property type="match status" value="1"/>
</dbReference>
<dbReference type="InterPro" id="IPR001610">
    <property type="entry name" value="PAC"/>
</dbReference>
<dbReference type="InterPro" id="IPR003594">
    <property type="entry name" value="HATPase_dom"/>
</dbReference>
<evidence type="ECO:0000259" key="10">
    <source>
        <dbReference type="PROSITE" id="PS50109"/>
    </source>
</evidence>
<protein>
    <recommendedName>
        <fullName evidence="2">histidine kinase</fullName>
        <ecNumber evidence="2">2.7.13.3</ecNumber>
    </recommendedName>
</protein>
<evidence type="ECO:0000256" key="2">
    <source>
        <dbReference type="ARBA" id="ARBA00012438"/>
    </source>
</evidence>
<evidence type="ECO:0000256" key="7">
    <source>
        <dbReference type="ARBA" id="ARBA00022840"/>
    </source>
</evidence>
<keyword evidence="9" id="KW-0812">Transmembrane</keyword>
<dbReference type="PROSITE" id="PS50112">
    <property type="entry name" value="PAS"/>
    <property type="match status" value="1"/>
</dbReference>